<organism evidence="2 3">
    <name type="scientific">Virgibacillus massiliensis</name>
    <dbReference type="NCBI Taxonomy" id="1462526"/>
    <lineage>
        <taxon>Bacteria</taxon>
        <taxon>Bacillati</taxon>
        <taxon>Bacillota</taxon>
        <taxon>Bacilli</taxon>
        <taxon>Bacillales</taxon>
        <taxon>Bacillaceae</taxon>
        <taxon>Virgibacillus</taxon>
    </lineage>
</organism>
<gene>
    <name evidence="2" type="ORF">BN990_01287</name>
</gene>
<dbReference type="EMBL" id="CCDP010000001">
    <property type="protein sequence ID" value="CDQ39006.1"/>
    <property type="molecule type" value="Genomic_DNA"/>
</dbReference>
<dbReference type="Gene3D" id="3.30.160.170">
    <property type="entry name" value="FlaG-like"/>
    <property type="match status" value="1"/>
</dbReference>
<dbReference type="PANTHER" id="PTHR37166:SF1">
    <property type="entry name" value="PROTEIN FLAG"/>
    <property type="match status" value="1"/>
</dbReference>
<dbReference type="AlphaFoldDB" id="A0A024QAR7"/>
<dbReference type="SUPFAM" id="SSF160214">
    <property type="entry name" value="FlaG-like"/>
    <property type="match status" value="1"/>
</dbReference>
<reference evidence="2 3" key="1">
    <citation type="submission" date="2014-03" db="EMBL/GenBank/DDBJ databases">
        <authorList>
            <person name="Urmite Genomes U."/>
        </authorList>
    </citation>
    <scope>NUCLEOTIDE SEQUENCE [LARGE SCALE GENOMIC DNA]</scope>
    <source>
        <strain evidence="2 3">Vm-5</strain>
    </source>
</reference>
<dbReference type="PANTHER" id="PTHR37166">
    <property type="entry name" value="PROTEIN FLAG"/>
    <property type="match status" value="1"/>
</dbReference>
<evidence type="ECO:0000313" key="3">
    <source>
        <dbReference type="Proteomes" id="UP000028875"/>
    </source>
</evidence>
<dbReference type="NCBIfam" id="NF005834">
    <property type="entry name" value="PRK07738.1"/>
    <property type="match status" value="1"/>
</dbReference>
<dbReference type="Proteomes" id="UP000028875">
    <property type="component" value="Unassembled WGS sequence"/>
</dbReference>
<dbReference type="InterPro" id="IPR005186">
    <property type="entry name" value="FlaG"/>
</dbReference>
<protein>
    <submittedName>
        <fullName evidence="2">Flagellar protein FlaG</fullName>
    </submittedName>
</protein>
<sequence>MGIQLNGLHVGTHIQLGGGKDKPVGGTEQPQNDLSVNEEEIKTAVDELNNFIEPLRTDLRFEYHEKLNEYYVTVINPLTEEILKEIPPRKMLDVYAGMAEFMGLLIDNKT</sequence>
<dbReference type="STRING" id="1462526.BN990_01287"/>
<dbReference type="Pfam" id="PF03646">
    <property type="entry name" value="FlaG"/>
    <property type="match status" value="1"/>
</dbReference>
<evidence type="ECO:0000313" key="2">
    <source>
        <dbReference type="EMBL" id="CDQ39006.1"/>
    </source>
</evidence>
<keyword evidence="2" id="KW-0969">Cilium</keyword>
<accession>A0A024QAR7</accession>
<feature type="region of interest" description="Disordered" evidence="1">
    <location>
        <begin position="14"/>
        <end position="36"/>
    </location>
</feature>
<dbReference type="InterPro" id="IPR035924">
    <property type="entry name" value="FlaG-like_sf"/>
</dbReference>
<comment type="caution">
    <text evidence="2">The sequence shown here is derived from an EMBL/GenBank/DDBJ whole genome shotgun (WGS) entry which is preliminary data.</text>
</comment>
<keyword evidence="2" id="KW-0966">Cell projection</keyword>
<name>A0A024QAR7_9BACI</name>
<dbReference type="RefSeq" id="WP_021289104.1">
    <property type="nucleotide sequence ID" value="NZ_BNER01000003.1"/>
</dbReference>
<dbReference type="eggNOG" id="COG1334">
    <property type="taxonomic scope" value="Bacteria"/>
</dbReference>
<proteinExistence type="predicted"/>
<dbReference type="OrthoDB" id="9799867at2"/>
<keyword evidence="3" id="KW-1185">Reference proteome</keyword>
<keyword evidence="2" id="KW-0282">Flagellum</keyword>
<reference evidence="3" key="2">
    <citation type="submission" date="2014-05" db="EMBL/GenBank/DDBJ databases">
        <title>Draft genome sequence of Virgibacillus massiliensis Vm-5.</title>
        <authorList>
            <person name="Khelaifia S."/>
            <person name="Croce O."/>
            <person name="Lagier J.C."/>
            <person name="Raoult D."/>
        </authorList>
    </citation>
    <scope>NUCLEOTIDE SEQUENCE [LARGE SCALE GENOMIC DNA]</scope>
    <source>
        <strain evidence="3">Vm-5</strain>
    </source>
</reference>
<evidence type="ECO:0000256" key="1">
    <source>
        <dbReference type="SAM" id="MobiDB-lite"/>
    </source>
</evidence>